<gene>
    <name evidence="2" type="ORF">GR212_26650</name>
</gene>
<evidence type="ECO:0000313" key="2">
    <source>
        <dbReference type="EMBL" id="NEI73148.1"/>
    </source>
</evidence>
<feature type="domain" description="Amidohydrolase-related" evidence="1">
    <location>
        <begin position="25"/>
        <end position="287"/>
    </location>
</feature>
<organism evidence="2 3">
    <name type="scientific">Rhizobium lusitanum</name>
    <dbReference type="NCBI Taxonomy" id="293958"/>
    <lineage>
        <taxon>Bacteria</taxon>
        <taxon>Pseudomonadati</taxon>
        <taxon>Pseudomonadota</taxon>
        <taxon>Alphaproteobacteria</taxon>
        <taxon>Hyphomicrobiales</taxon>
        <taxon>Rhizobiaceae</taxon>
        <taxon>Rhizobium/Agrobacterium group</taxon>
        <taxon>Rhizobium</taxon>
    </lineage>
</organism>
<name>A0A6L9UEX2_9HYPH</name>
<dbReference type="Pfam" id="PF04909">
    <property type="entry name" value="Amidohydro_2"/>
    <property type="match status" value="1"/>
</dbReference>
<evidence type="ECO:0000259" key="1">
    <source>
        <dbReference type="Pfam" id="PF04909"/>
    </source>
</evidence>
<keyword evidence="2" id="KW-0378">Hydrolase</keyword>
<reference evidence="2 3" key="1">
    <citation type="submission" date="2019-12" db="EMBL/GenBank/DDBJ databases">
        <title>Rhizobium genotypes associated with high levels of biological nitrogen fixation by grain legumes in a temperate-maritime cropping system.</title>
        <authorList>
            <person name="Maluk M."/>
            <person name="Francesc Ferrando Molina F."/>
            <person name="Lopez Del Egido L."/>
            <person name="Lafos M."/>
            <person name="Langarica-Fuentes A."/>
            <person name="Gebre Yohannes G."/>
            <person name="Young M.W."/>
            <person name="Martin P."/>
            <person name="Gantlett R."/>
            <person name="Kenicer G."/>
            <person name="Hawes C."/>
            <person name="Begg G.S."/>
            <person name="Quilliam R.S."/>
            <person name="Squire G.R."/>
            <person name="Poole P.S."/>
            <person name="Young P.W."/>
            <person name="Iannetta P.M."/>
            <person name="James E.K."/>
        </authorList>
    </citation>
    <scope>NUCLEOTIDE SEQUENCE [LARGE SCALE GENOMIC DNA]</scope>
    <source>
        <strain evidence="2 3">JHI1118</strain>
    </source>
</reference>
<dbReference type="Proteomes" id="UP000483035">
    <property type="component" value="Unassembled WGS sequence"/>
</dbReference>
<dbReference type="RefSeq" id="WP_163991209.1">
    <property type="nucleotide sequence ID" value="NZ_WUEY01000016.1"/>
</dbReference>
<accession>A0A6L9UEX2</accession>
<dbReference type="PANTHER" id="PTHR35563">
    <property type="entry name" value="BARREL METAL-DEPENDENT HYDROLASE, PUTATIVE (AFU_ORTHOLOGUE AFUA_1G16240)-RELATED"/>
    <property type="match status" value="1"/>
</dbReference>
<dbReference type="GO" id="GO:0016787">
    <property type="term" value="F:hydrolase activity"/>
    <property type="evidence" value="ECO:0007669"/>
    <property type="project" value="UniProtKB-KW"/>
</dbReference>
<sequence>MTDNTSTYIRDIRKPGTFAVLPAACDSHCHIFGPGHSFPYAPSVTPPPDAGKEAMFKMNATIGVERRIIVQTVNHGYDHSVVIDAWRAKPETTRAIALVPLGVSDEKLRHLNDHGFRGVRFHLTANLAGGETPDAILAFAQRLAKIGWHIQLHIDEAGLEAAETMIAASPVAVVLDHLGYPDASRGLDQPGFQRVLKLMGKNRHVWAKTSGVERASRQGYPYEDAWPFARTLVQNFGDRVLWGTDWPHPKVSGGAPDDGLLMELVAQYAPTKAERQALLVDNPDRLFWIGV</sequence>
<dbReference type="InterPro" id="IPR052358">
    <property type="entry name" value="Aro_Compnd_Degr_Hydrolases"/>
</dbReference>
<evidence type="ECO:0000313" key="3">
    <source>
        <dbReference type="Proteomes" id="UP000483035"/>
    </source>
</evidence>
<dbReference type="AlphaFoldDB" id="A0A6L9UEX2"/>
<dbReference type="Gene3D" id="3.20.20.140">
    <property type="entry name" value="Metal-dependent hydrolases"/>
    <property type="match status" value="1"/>
</dbReference>
<protein>
    <submittedName>
        <fullName evidence="2">Amidohydrolase family protein</fullName>
    </submittedName>
</protein>
<dbReference type="SUPFAM" id="SSF51556">
    <property type="entry name" value="Metallo-dependent hydrolases"/>
    <property type="match status" value="1"/>
</dbReference>
<dbReference type="EMBL" id="WUEY01000016">
    <property type="protein sequence ID" value="NEI73148.1"/>
    <property type="molecule type" value="Genomic_DNA"/>
</dbReference>
<proteinExistence type="predicted"/>
<comment type="caution">
    <text evidence="2">The sequence shown here is derived from an EMBL/GenBank/DDBJ whole genome shotgun (WGS) entry which is preliminary data.</text>
</comment>
<dbReference type="InterPro" id="IPR006680">
    <property type="entry name" value="Amidohydro-rel"/>
</dbReference>
<dbReference type="InterPro" id="IPR032466">
    <property type="entry name" value="Metal_Hydrolase"/>
</dbReference>
<dbReference type="PANTHER" id="PTHR35563:SF2">
    <property type="entry name" value="BARREL METAL-DEPENDENT HYDROLASE, PUTATIVE (AFU_ORTHOLOGUE AFUA_1G16240)-RELATED"/>
    <property type="match status" value="1"/>
</dbReference>